<feature type="domain" description="Plastocyanin-like" evidence="3">
    <location>
        <begin position="402"/>
        <end position="506"/>
    </location>
</feature>
<dbReference type="CDD" id="cd13891">
    <property type="entry name" value="CuRO_3_CotA_like"/>
    <property type="match status" value="1"/>
</dbReference>
<dbReference type="CDD" id="cd13868">
    <property type="entry name" value="CuRO_2_CotA_like"/>
    <property type="match status" value="1"/>
</dbReference>
<accession>A0AAV4LC90</accession>
<dbReference type="Pfam" id="PF07732">
    <property type="entry name" value="Cu-oxidase_3"/>
    <property type="match status" value="2"/>
</dbReference>
<keyword evidence="6" id="KW-1185">Reference proteome</keyword>
<dbReference type="PANTHER" id="PTHR48267">
    <property type="entry name" value="CUPREDOXIN SUPERFAMILY PROTEIN"/>
    <property type="match status" value="1"/>
</dbReference>
<proteinExistence type="inferred from homology"/>
<dbReference type="InterPro" id="IPR045087">
    <property type="entry name" value="Cu-oxidase_fam"/>
</dbReference>
<dbReference type="InterPro" id="IPR008972">
    <property type="entry name" value="Cupredoxin"/>
</dbReference>
<comment type="caution">
    <text evidence="5">The sequence shown here is derived from an EMBL/GenBank/DDBJ whole genome shotgun (WGS) entry which is preliminary data.</text>
</comment>
<evidence type="ECO:0000259" key="4">
    <source>
        <dbReference type="Pfam" id="PF07732"/>
    </source>
</evidence>
<dbReference type="InterPro" id="IPR011707">
    <property type="entry name" value="Cu-oxidase-like_N"/>
</dbReference>
<dbReference type="RefSeq" id="WP_282198623.1">
    <property type="nucleotide sequence ID" value="NZ_BOQE01000001.1"/>
</dbReference>
<evidence type="ECO:0000256" key="1">
    <source>
        <dbReference type="ARBA" id="ARBA00010609"/>
    </source>
</evidence>
<organism evidence="5 6">
    <name type="scientific">Collibacillus ludicampi</name>
    <dbReference type="NCBI Taxonomy" id="2771369"/>
    <lineage>
        <taxon>Bacteria</taxon>
        <taxon>Bacillati</taxon>
        <taxon>Bacillota</taxon>
        <taxon>Bacilli</taxon>
        <taxon>Bacillales</taxon>
        <taxon>Alicyclobacillaceae</taxon>
        <taxon>Collibacillus</taxon>
    </lineage>
</organism>
<comment type="similarity">
    <text evidence="1">Belongs to the multicopper oxidase family.</text>
</comment>
<dbReference type="GO" id="GO:0005507">
    <property type="term" value="F:copper ion binding"/>
    <property type="evidence" value="ECO:0007669"/>
    <property type="project" value="InterPro"/>
</dbReference>
<keyword evidence="5" id="KW-0946">Virion</keyword>
<gene>
    <name evidence="5" type="primary">cotA_1</name>
    <name evidence="5" type="ORF">DNHGIG_09710</name>
</gene>
<evidence type="ECO:0000313" key="5">
    <source>
        <dbReference type="EMBL" id="GIM45422.1"/>
    </source>
</evidence>
<sequence length="564" mass="64765">MPLTKYIDKLPIPHVLQPKKKERGVPLYEVRMKQVKQKLHSELPETTVWGYEGIYPGPTIEVKRGERIQVKWVNDLPPDHLLPVDKTVHGAQPPTPEVRTVVHLHGGHVRPENDGYPEAWFTEGFKQTGPFFVHKVYEYPNCQRATTLMYHDHALGITRLNVYAGLIGFYLIRDEREKKLHLPNGKYEIPLLIQDKSFNPDGSLFYPRQPNPPVQGADPSIVPEFFGDTNLVNGKVWPYLEVEPRKYRFRIANGANSRFYRLRLSSGQPFVQIGTDGGFLETPVTVNELLLSPAERADVIIDFSGHNGEKILLTNDAPTPFPNGNPPDPDTTGQIMQFRVKQNLAQKDKSSIPAHLSCIERLSETDASGTRDLTLTESRDSFGRPKLLLTSREWNDPITEAPLQGRTEIWRLINKTRDTHPIHLHLVHFQILDRQKFTETSTGEIIPIGSVMPPDPNEKGWKDTVRANPGEITRIITRFIPFSGLYVWHCHILEHEDYEMMRPYGVVESPLFNPCTDRDILCPDDRFRDCFDCQKDHDRVGLAKWTRTMIWKILIRKIIAKRGR</sequence>
<dbReference type="PANTHER" id="PTHR48267:SF1">
    <property type="entry name" value="BILIRUBIN OXIDASE"/>
    <property type="match status" value="1"/>
</dbReference>
<dbReference type="Pfam" id="PF07731">
    <property type="entry name" value="Cu-oxidase_2"/>
    <property type="match status" value="1"/>
</dbReference>
<dbReference type="Proteomes" id="UP001057291">
    <property type="component" value="Unassembled WGS sequence"/>
</dbReference>
<name>A0AAV4LC90_9BACL</name>
<feature type="domain" description="Plastocyanin-like" evidence="2">
    <location>
        <begin position="238"/>
        <end position="305"/>
    </location>
</feature>
<evidence type="ECO:0000259" key="2">
    <source>
        <dbReference type="Pfam" id="PF00394"/>
    </source>
</evidence>
<dbReference type="SUPFAM" id="SSF49503">
    <property type="entry name" value="Cupredoxins"/>
    <property type="match status" value="3"/>
</dbReference>
<feature type="domain" description="Plastocyanin-like" evidence="4">
    <location>
        <begin position="44"/>
        <end position="82"/>
    </location>
</feature>
<keyword evidence="5" id="KW-0167">Capsid protein</keyword>
<evidence type="ECO:0000259" key="3">
    <source>
        <dbReference type="Pfam" id="PF07731"/>
    </source>
</evidence>
<dbReference type="Gene3D" id="2.60.40.420">
    <property type="entry name" value="Cupredoxins - blue copper proteins"/>
    <property type="match status" value="3"/>
</dbReference>
<dbReference type="InterPro" id="IPR001117">
    <property type="entry name" value="Cu-oxidase_2nd"/>
</dbReference>
<feature type="domain" description="Plastocyanin-like" evidence="4">
    <location>
        <begin position="99"/>
        <end position="176"/>
    </location>
</feature>
<evidence type="ECO:0000313" key="6">
    <source>
        <dbReference type="Proteomes" id="UP001057291"/>
    </source>
</evidence>
<dbReference type="AlphaFoldDB" id="A0AAV4LC90"/>
<dbReference type="InterPro" id="IPR011706">
    <property type="entry name" value="Cu-oxidase_C"/>
</dbReference>
<dbReference type="Pfam" id="PF00394">
    <property type="entry name" value="Cu-oxidase"/>
    <property type="match status" value="1"/>
</dbReference>
<dbReference type="CDD" id="cd13844">
    <property type="entry name" value="CuRO_1_BOD_CotA_like"/>
    <property type="match status" value="1"/>
</dbReference>
<dbReference type="EMBL" id="BOQE01000001">
    <property type="protein sequence ID" value="GIM45422.1"/>
    <property type="molecule type" value="Genomic_DNA"/>
</dbReference>
<protein>
    <submittedName>
        <fullName evidence="5">Spore coat protein A</fullName>
    </submittedName>
</protein>
<dbReference type="GO" id="GO:0016491">
    <property type="term" value="F:oxidoreductase activity"/>
    <property type="evidence" value="ECO:0007669"/>
    <property type="project" value="InterPro"/>
</dbReference>
<reference evidence="5" key="1">
    <citation type="journal article" date="2023" name="Int. J. Syst. Evol. Microbiol.">
        <title>Collibacillus ludicampi gen. nov., sp. nov., a new soil bacterium of the family Alicyclobacillaceae.</title>
        <authorList>
            <person name="Jojima T."/>
            <person name="Ioku Y."/>
            <person name="Fukuta Y."/>
            <person name="Shirasaka N."/>
            <person name="Matsumura Y."/>
            <person name="Mori M."/>
        </authorList>
    </citation>
    <scope>NUCLEOTIDE SEQUENCE</scope>
    <source>
        <strain evidence="5">TP075</strain>
    </source>
</reference>